<feature type="domain" description="KTSC" evidence="1">
    <location>
        <begin position="1"/>
        <end position="55"/>
    </location>
</feature>
<organism evidence="2 3">
    <name type="scientific">Sphingomonas arvum</name>
    <dbReference type="NCBI Taxonomy" id="2992113"/>
    <lineage>
        <taxon>Bacteria</taxon>
        <taxon>Pseudomonadati</taxon>
        <taxon>Pseudomonadota</taxon>
        <taxon>Alphaproteobacteria</taxon>
        <taxon>Sphingomonadales</taxon>
        <taxon>Sphingomonadaceae</taxon>
        <taxon>Sphingomonas</taxon>
    </lineage>
</organism>
<gene>
    <name evidence="2" type="ORF">OMW55_09845</name>
</gene>
<dbReference type="InterPro" id="IPR025309">
    <property type="entry name" value="KTSC_dom"/>
</dbReference>
<reference evidence="2 3" key="1">
    <citation type="submission" date="2022-10" db="EMBL/GenBank/DDBJ databases">
        <title>Sphingomonas sp.</title>
        <authorList>
            <person name="Jin C."/>
        </authorList>
    </citation>
    <scope>NUCLEOTIDE SEQUENCE [LARGE SCALE GENOMIC DNA]</scope>
    <source>
        <strain evidence="2 3">BN140010</strain>
    </source>
</reference>
<dbReference type="Proteomes" id="UP001526246">
    <property type="component" value="Unassembled WGS sequence"/>
</dbReference>
<comment type="caution">
    <text evidence="2">The sequence shown here is derived from an EMBL/GenBank/DDBJ whole genome shotgun (WGS) entry which is preliminary data.</text>
</comment>
<keyword evidence="3" id="KW-1185">Reference proteome</keyword>
<protein>
    <submittedName>
        <fullName evidence="2">KTSC domain-containing protein</fullName>
    </submittedName>
</protein>
<dbReference type="RefSeq" id="WP_264882787.1">
    <property type="nucleotide sequence ID" value="NZ_JAPDOB010000002.1"/>
</dbReference>
<sequence length="74" mass="8355">MIRDARYWPDERALELCFTTGRRFIYLGVPAPVAEGFVAAPSKGRFFNQSIKGRFVCHELASPAAPRKRRAAND</sequence>
<evidence type="ECO:0000259" key="1">
    <source>
        <dbReference type="Pfam" id="PF13619"/>
    </source>
</evidence>
<evidence type="ECO:0000313" key="3">
    <source>
        <dbReference type="Proteomes" id="UP001526246"/>
    </source>
</evidence>
<dbReference type="Pfam" id="PF13619">
    <property type="entry name" value="KTSC"/>
    <property type="match status" value="1"/>
</dbReference>
<name>A0ABT3JG97_9SPHN</name>
<accession>A0ABT3JG97</accession>
<dbReference type="EMBL" id="JAPDOB010000002">
    <property type="protein sequence ID" value="MCW3798105.1"/>
    <property type="molecule type" value="Genomic_DNA"/>
</dbReference>
<proteinExistence type="predicted"/>
<evidence type="ECO:0000313" key="2">
    <source>
        <dbReference type="EMBL" id="MCW3798105.1"/>
    </source>
</evidence>